<dbReference type="PANTHER" id="PTHR33515:SF1">
    <property type="entry name" value="RIBOSOME-BINDING FACTOR A, CHLOROPLASTIC-RELATED"/>
    <property type="match status" value="1"/>
</dbReference>
<comment type="caution">
    <text evidence="3">The sequence shown here is derived from an EMBL/GenBank/DDBJ whole genome shotgun (WGS) entry which is preliminary data.</text>
</comment>
<dbReference type="GO" id="GO:0043024">
    <property type="term" value="F:ribosomal small subunit binding"/>
    <property type="evidence" value="ECO:0007669"/>
    <property type="project" value="TreeGrafter"/>
</dbReference>
<dbReference type="AlphaFoldDB" id="A0A2T7G6H4"/>
<comment type="subcellular location">
    <subcellularLocation>
        <location evidence="2">Cytoplasm</location>
    </subcellularLocation>
</comment>
<dbReference type="PROSITE" id="PS01319">
    <property type="entry name" value="RBFA"/>
    <property type="match status" value="1"/>
</dbReference>
<dbReference type="GO" id="GO:0030490">
    <property type="term" value="P:maturation of SSU-rRNA"/>
    <property type="evidence" value="ECO:0007669"/>
    <property type="project" value="UniProtKB-UniRule"/>
</dbReference>
<dbReference type="InterPro" id="IPR015946">
    <property type="entry name" value="KH_dom-like_a/b"/>
</dbReference>
<keyword evidence="2" id="KW-0963">Cytoplasm</keyword>
<protein>
    <recommendedName>
        <fullName evidence="2">Ribosome-binding factor A</fullName>
    </recommendedName>
</protein>
<dbReference type="InterPro" id="IPR000238">
    <property type="entry name" value="RbfA"/>
</dbReference>
<dbReference type="EMBL" id="QCYH01000005">
    <property type="protein sequence ID" value="PVA10003.1"/>
    <property type="molecule type" value="Genomic_DNA"/>
</dbReference>
<dbReference type="HAMAP" id="MF_00003">
    <property type="entry name" value="RbfA"/>
    <property type="match status" value="1"/>
</dbReference>
<keyword evidence="1 2" id="KW-0690">Ribosome biogenesis</keyword>
<dbReference type="InterPro" id="IPR023799">
    <property type="entry name" value="RbfA_dom_sf"/>
</dbReference>
<dbReference type="SUPFAM" id="SSF89919">
    <property type="entry name" value="Ribosome-binding factor A, RbfA"/>
    <property type="match status" value="1"/>
</dbReference>
<evidence type="ECO:0000313" key="4">
    <source>
        <dbReference type="Proteomes" id="UP000244446"/>
    </source>
</evidence>
<accession>A0A2T7G6H4</accession>
<evidence type="ECO:0000256" key="2">
    <source>
        <dbReference type="HAMAP-Rule" id="MF_00003"/>
    </source>
</evidence>
<dbReference type="NCBIfam" id="NF001802">
    <property type="entry name" value="PRK00521.2-5"/>
    <property type="match status" value="1"/>
</dbReference>
<comment type="subunit">
    <text evidence="2">Monomer. Binds 30S ribosomal subunits, but not 50S ribosomal subunits or 70S ribosomes.</text>
</comment>
<dbReference type="Proteomes" id="UP000244446">
    <property type="component" value="Unassembled WGS sequence"/>
</dbReference>
<dbReference type="RefSeq" id="WP_108692085.1">
    <property type="nucleotide sequence ID" value="NZ_QCYH01000005.1"/>
</dbReference>
<dbReference type="GO" id="GO:0005829">
    <property type="term" value="C:cytosol"/>
    <property type="evidence" value="ECO:0007669"/>
    <property type="project" value="TreeGrafter"/>
</dbReference>
<comment type="similarity">
    <text evidence="2">Belongs to the RbfA family.</text>
</comment>
<proteinExistence type="inferred from homology"/>
<organism evidence="3 4">
    <name type="scientific">Pelagivirga sediminicola</name>
    <dbReference type="NCBI Taxonomy" id="2170575"/>
    <lineage>
        <taxon>Bacteria</taxon>
        <taxon>Pseudomonadati</taxon>
        <taxon>Pseudomonadota</taxon>
        <taxon>Alphaproteobacteria</taxon>
        <taxon>Rhodobacterales</taxon>
        <taxon>Paracoccaceae</taxon>
        <taxon>Pelagivirga</taxon>
    </lineage>
</organism>
<dbReference type="Pfam" id="PF02033">
    <property type="entry name" value="RBFA"/>
    <property type="match status" value="1"/>
</dbReference>
<name>A0A2T7G6H4_9RHOB</name>
<evidence type="ECO:0000256" key="1">
    <source>
        <dbReference type="ARBA" id="ARBA00022517"/>
    </source>
</evidence>
<dbReference type="OrthoDB" id="9805051at2"/>
<gene>
    <name evidence="2" type="primary">rbfA</name>
    <name evidence="3" type="ORF">DC366_10065</name>
</gene>
<reference evidence="3 4" key="1">
    <citation type="submission" date="2018-04" db="EMBL/GenBank/DDBJ databases">
        <title>Pelagivirga bohaiensis gen. nov., sp. nov., a bacterium isolated from the Bohai Sea.</title>
        <authorList>
            <person name="Ji X."/>
        </authorList>
    </citation>
    <scope>NUCLEOTIDE SEQUENCE [LARGE SCALE GENOMIC DNA]</scope>
    <source>
        <strain evidence="3 4">BH-SD19</strain>
    </source>
</reference>
<sequence length="131" mass="14690">MAKNKFSEGAGPTQRQLQVGENVRRTLADVLMRGDIHDADLARMSVTVGEVRMSPDLKIATAYVMPLGGQGQDELVGLLARNKGELRRIVAKKLGLKYAPDLRFRLDTTFDQMDETRRLFSQGEVQRDLDD</sequence>
<evidence type="ECO:0000313" key="3">
    <source>
        <dbReference type="EMBL" id="PVA10003.1"/>
    </source>
</evidence>
<dbReference type="Gene3D" id="3.30.300.20">
    <property type="match status" value="1"/>
</dbReference>
<dbReference type="InterPro" id="IPR020053">
    <property type="entry name" value="Ribosome-bd_factorA_CS"/>
</dbReference>
<comment type="function">
    <text evidence="2">One of several proteins that assist in the late maturation steps of the functional core of the 30S ribosomal subunit. Associates with free 30S ribosomal subunits (but not with 30S subunits that are part of 70S ribosomes or polysomes). Required for efficient processing of 16S rRNA. May interact with the 5'-terminal helix region of 16S rRNA.</text>
</comment>
<dbReference type="PANTHER" id="PTHR33515">
    <property type="entry name" value="RIBOSOME-BINDING FACTOR A, CHLOROPLASTIC-RELATED"/>
    <property type="match status" value="1"/>
</dbReference>
<keyword evidence="4" id="KW-1185">Reference proteome</keyword>